<sequence>MDVLLDGGSTLQQRDYTLIIDQSQSMSIFDRFEQKRRWEMIQESTLALATLCEHFDPDGITVYLFSDQFQRYEKVTTERMAQIFMNHEPIGKANLAAVLKDATDNYFARRAMDISKPNGELIIIVTGGEIEGAEAVKQIAINAANQLSRDEELGIELIQVGDDAAVTQFFKVLDRELQMAGAKYDICNTVTFEDMEEMSLTDVLLRAIAN</sequence>
<evidence type="ECO:0000313" key="2">
    <source>
        <dbReference type="EMBL" id="KKD34748.1"/>
    </source>
</evidence>
<dbReference type="OrthoDB" id="1523785at2"/>
<dbReference type="RefSeq" id="WP_046282132.1">
    <property type="nucleotide sequence ID" value="NZ_LATL02000136.1"/>
</dbReference>
<evidence type="ECO:0000259" key="1">
    <source>
        <dbReference type="PROSITE" id="PS50234"/>
    </source>
</evidence>
<dbReference type="PROSITE" id="PS50234">
    <property type="entry name" value="VWFA"/>
    <property type="match status" value="1"/>
</dbReference>
<dbReference type="InterPro" id="IPR036465">
    <property type="entry name" value="vWFA_dom_sf"/>
</dbReference>
<dbReference type="PANTHER" id="PTHR34706">
    <property type="entry name" value="SLR1338 PROTEIN"/>
    <property type="match status" value="1"/>
</dbReference>
<feature type="domain" description="VWFA" evidence="1">
    <location>
        <begin position="15"/>
        <end position="208"/>
    </location>
</feature>
<dbReference type="Gene3D" id="3.40.50.410">
    <property type="entry name" value="von Willebrand factor, type A domain"/>
    <property type="match status" value="1"/>
</dbReference>
<dbReference type="InterPro" id="IPR002035">
    <property type="entry name" value="VWF_A"/>
</dbReference>
<protein>
    <submittedName>
        <fullName evidence="2">von Willebrand factor A</fullName>
    </submittedName>
</protein>
<reference evidence="2 3" key="1">
    <citation type="submission" date="2015-06" db="EMBL/GenBank/DDBJ databases">
        <title>Draft genome assembly of filamentous brackish cyanobacterium Limnoraphis robusta strain CS-951.</title>
        <authorList>
            <person name="Willis A."/>
            <person name="Parks M."/>
            <person name="Burford M.A."/>
        </authorList>
    </citation>
    <scope>NUCLEOTIDE SEQUENCE [LARGE SCALE GENOMIC DNA]</scope>
    <source>
        <strain evidence="2 3">CS-951</strain>
    </source>
</reference>
<dbReference type="PANTHER" id="PTHR34706:SF1">
    <property type="entry name" value="VWFA DOMAIN-CONTAINING PROTEIN"/>
    <property type="match status" value="1"/>
</dbReference>
<dbReference type="EMBL" id="LATL02000136">
    <property type="protein sequence ID" value="KKD34748.1"/>
    <property type="molecule type" value="Genomic_DNA"/>
</dbReference>
<gene>
    <name evidence="2" type="ORF">WN50_29185</name>
</gene>
<dbReference type="SMART" id="SM00327">
    <property type="entry name" value="VWA"/>
    <property type="match status" value="1"/>
</dbReference>
<evidence type="ECO:0000313" key="3">
    <source>
        <dbReference type="Proteomes" id="UP000033607"/>
    </source>
</evidence>
<dbReference type="PATRIC" id="fig|1637645.4.peg.2758"/>
<proteinExistence type="predicted"/>
<dbReference type="SUPFAM" id="SSF53300">
    <property type="entry name" value="vWA-like"/>
    <property type="match status" value="1"/>
</dbReference>
<comment type="caution">
    <text evidence="2">The sequence shown here is derived from an EMBL/GenBank/DDBJ whole genome shotgun (WGS) entry which is preliminary data.</text>
</comment>
<accession>A0A0F5Y7M5</accession>
<dbReference type="Proteomes" id="UP000033607">
    <property type="component" value="Unassembled WGS sequence"/>
</dbReference>
<name>A0A0F5Y7M5_9CYAN</name>
<dbReference type="AlphaFoldDB" id="A0A0F5Y7M5"/>
<organism evidence="2 3">
    <name type="scientific">Limnoraphis robusta CS-951</name>
    <dbReference type="NCBI Taxonomy" id="1637645"/>
    <lineage>
        <taxon>Bacteria</taxon>
        <taxon>Bacillati</taxon>
        <taxon>Cyanobacteriota</taxon>
        <taxon>Cyanophyceae</taxon>
        <taxon>Oscillatoriophycideae</taxon>
        <taxon>Oscillatoriales</taxon>
        <taxon>Sirenicapillariaceae</taxon>
        <taxon>Limnoraphis</taxon>
    </lineage>
</organism>